<sequence length="434" mass="44068">MTSNRPSRAQTWAARADALAGRATYKWAAGCAAVSLAAFLLAAGILLTGALYWPGTDIVRILASLFLGPLALTVSLVVQSHRSGRLSAPEALFTVAAAVPAWGLAATAAVSWSAGFNAADAGVPLSWFEAAALPLLALAVVAGAAALLPTVNSLWSPRRSLAYRSAQSLLLAAPGALALLVLVLVAYLLAPLAAAGLLFAALKEGSTERSPAGYPSKNPADPHPRGPLPTGKRPADARPVYARPAEPVTRFPTSRSSRTAVVVIAGGTLIFGLLCIVFAVSGSTWSDLAADSTAAMNLGLAAGALNAVVLTAAVGMVLLPRVGGVLRWTVLLVSGGLLSEAAAQFAGVGHPWQWPLTLIGGILLGFGFVLPLAQLVPGPPLLRLSAALGGGLAAAFIGVIVVSGAGFIAPLVSAALLVWCFWPQARQPAVLRPV</sequence>
<keyword evidence="4" id="KW-1185">Reference proteome</keyword>
<dbReference type="RefSeq" id="WP_227892503.1">
    <property type="nucleotide sequence ID" value="NZ_JAJFZQ010000011.1"/>
</dbReference>
<keyword evidence="2" id="KW-0812">Transmembrane</keyword>
<gene>
    <name evidence="3" type="ORF">LJ752_16130</name>
</gene>
<feature type="transmembrane region" description="Helical" evidence="2">
    <location>
        <begin position="294"/>
        <end position="319"/>
    </location>
</feature>
<proteinExistence type="predicted"/>
<feature type="transmembrane region" description="Helical" evidence="2">
    <location>
        <begin position="393"/>
        <end position="422"/>
    </location>
</feature>
<evidence type="ECO:0008006" key="5">
    <source>
        <dbReference type="Google" id="ProtNLM"/>
    </source>
</evidence>
<evidence type="ECO:0000313" key="4">
    <source>
        <dbReference type="Proteomes" id="UP001139168"/>
    </source>
</evidence>
<evidence type="ECO:0000256" key="1">
    <source>
        <dbReference type="SAM" id="MobiDB-lite"/>
    </source>
</evidence>
<feature type="transmembrane region" description="Helical" evidence="2">
    <location>
        <begin position="169"/>
        <end position="202"/>
    </location>
</feature>
<evidence type="ECO:0000313" key="3">
    <source>
        <dbReference type="EMBL" id="MCC3267564.1"/>
    </source>
</evidence>
<feature type="transmembrane region" description="Helical" evidence="2">
    <location>
        <begin position="91"/>
        <end position="114"/>
    </location>
</feature>
<dbReference type="EMBL" id="JAJFZQ010000011">
    <property type="protein sequence ID" value="MCC3267564.1"/>
    <property type="molecule type" value="Genomic_DNA"/>
</dbReference>
<feature type="transmembrane region" description="Helical" evidence="2">
    <location>
        <begin position="325"/>
        <end position="343"/>
    </location>
</feature>
<dbReference type="Proteomes" id="UP001139168">
    <property type="component" value="Unassembled WGS sequence"/>
</dbReference>
<feature type="transmembrane region" description="Helical" evidence="2">
    <location>
        <begin position="126"/>
        <end position="148"/>
    </location>
</feature>
<accession>A0ABS8GLK6</accession>
<reference evidence="3" key="1">
    <citation type="submission" date="2021-10" db="EMBL/GenBank/DDBJ databases">
        <title>Novel species in genus Arthrobacter.</title>
        <authorList>
            <person name="Liu Y."/>
        </authorList>
    </citation>
    <scope>NUCLEOTIDE SEQUENCE</scope>
    <source>
        <strain evidence="3">Zg-Y786</strain>
    </source>
</reference>
<protein>
    <recommendedName>
        <fullName evidence="5">Integral membrane protein</fullName>
    </recommendedName>
</protein>
<feature type="transmembrane region" description="Helical" evidence="2">
    <location>
        <begin position="355"/>
        <end position="373"/>
    </location>
</feature>
<feature type="transmembrane region" description="Helical" evidence="2">
    <location>
        <begin position="58"/>
        <end position="79"/>
    </location>
</feature>
<keyword evidence="2" id="KW-1133">Transmembrane helix</keyword>
<feature type="transmembrane region" description="Helical" evidence="2">
    <location>
        <begin position="260"/>
        <end position="282"/>
    </location>
</feature>
<keyword evidence="2" id="KW-0472">Membrane</keyword>
<feature type="region of interest" description="Disordered" evidence="1">
    <location>
        <begin position="210"/>
        <end position="239"/>
    </location>
</feature>
<feature type="transmembrane region" description="Helical" evidence="2">
    <location>
        <begin position="27"/>
        <end position="52"/>
    </location>
</feature>
<organism evidence="3 4">
    <name type="scientific">Arthrobacter gengyunqii</name>
    <dbReference type="NCBI Taxonomy" id="2886940"/>
    <lineage>
        <taxon>Bacteria</taxon>
        <taxon>Bacillati</taxon>
        <taxon>Actinomycetota</taxon>
        <taxon>Actinomycetes</taxon>
        <taxon>Micrococcales</taxon>
        <taxon>Micrococcaceae</taxon>
        <taxon>Arthrobacter</taxon>
    </lineage>
</organism>
<evidence type="ECO:0000256" key="2">
    <source>
        <dbReference type="SAM" id="Phobius"/>
    </source>
</evidence>
<comment type="caution">
    <text evidence="3">The sequence shown here is derived from an EMBL/GenBank/DDBJ whole genome shotgun (WGS) entry which is preliminary data.</text>
</comment>
<name>A0ABS8GLK6_9MICC</name>